<dbReference type="WBParaSite" id="MCU_000241-RB">
    <property type="protein sequence ID" value="MCU_000241-RB"/>
    <property type="gene ID" value="MCU_000241"/>
</dbReference>
<dbReference type="InterPro" id="IPR034732">
    <property type="entry name" value="EPHD"/>
</dbReference>
<feature type="compositionally biased region" description="Polar residues" evidence="6">
    <location>
        <begin position="904"/>
        <end position="913"/>
    </location>
</feature>
<feature type="region of interest" description="Disordered" evidence="6">
    <location>
        <begin position="257"/>
        <end position="303"/>
    </location>
</feature>
<keyword evidence="1" id="KW-0479">Metal-binding</keyword>
<keyword evidence="5" id="KW-0175">Coiled coil</keyword>
<dbReference type="GO" id="GO:0031491">
    <property type="term" value="F:nucleosome binding"/>
    <property type="evidence" value="ECO:0007669"/>
    <property type="project" value="TreeGrafter"/>
</dbReference>
<dbReference type="InterPro" id="IPR011011">
    <property type="entry name" value="Znf_FYVE_PHD"/>
</dbReference>
<proteinExistence type="predicted"/>
<dbReference type="SMART" id="SM00249">
    <property type="entry name" value="PHD"/>
    <property type="match status" value="2"/>
</dbReference>
<feature type="compositionally biased region" description="Polar residues" evidence="6">
    <location>
        <begin position="804"/>
        <end position="816"/>
    </location>
</feature>
<evidence type="ECO:0000256" key="6">
    <source>
        <dbReference type="SAM" id="MobiDB-lite"/>
    </source>
</evidence>
<feature type="compositionally biased region" description="Basic residues" evidence="6">
    <location>
        <begin position="400"/>
        <end position="416"/>
    </location>
</feature>
<feature type="domain" description="PHD-type" evidence="8">
    <location>
        <begin position="58"/>
        <end position="170"/>
    </location>
</feature>
<evidence type="ECO:0000256" key="4">
    <source>
        <dbReference type="PROSITE-ProRule" id="PRU00146"/>
    </source>
</evidence>
<sequence length="930" mass="98386">MDSICAVCNKSFDIDRNRLVTCGNCDIKVHQGCYGVIKLPGFGKWFCRKCESQVRVSKIRCDLCPLRNGAFKRCNNNRCGWAHVICALCITEVKFAENESMDFILVDSIPQDRYNKSCVFCERNQRNALANYGVSIPCAWKNCKSHIHATCASQASLIELPRTELCSSERTLAALVKGPLVVEGGGGGGGRNSLHEEPNSSCFVFCSSAHREKFLAQHKCTTPTTSSVKKTNIASSASNPSVPLSLQSSLAVSVDATPSRDVGAKSSCPPDSVSPSESAASHLKPLPVSTDAEPALDPDQSVGTSIDKIEHSFASQVDLDSNGDVRPSDCTLVSGDPESQVATETPGSIEVALNHDKGASASPGQRRCVPRRNAALLANQEFSSAKPKAKGIKAVTKSTKGIRPRGRPSKHTRKALLAARKKAKLAARAREISSRKSLASKSSPSISPSCPAPAAKRSRHDGSPPQPHFCSHLQASTCFPNPANAHHQPPPLPLPIRGLCVPQNGDRRTRAEFNTIEDLLEWQWEQGGALLMQQAEGSDVVSLLNCLHQLKMENDSLEAKVLRLQAKREHLRSVNSRLSSSLFTIESMSAAPPSSSNVLALNHNNSPHPANHMDFANREGIEEQNGCVPTAQPYLHETVFGNRPELTGFGAQSMPRPENRSILSLVASSQTTPGPLLLPVGPSNSGAVRAIAGPEATATTVAAAAASTLNPLIVESSLAQAERFVSAAHTRLASPILAAPKTSASAVISTSDCQVTSASLVLLLGGEPPKPPALSATPPPPPLAIQKNGVAIAGEAVKGGSRLSAPTSCSPFSRVSPSLYPRIQPRQRKDQSDQPPKLESRPLAAAPVQSRQMRAIQPAPSPMPLASKAAEVPSRASLLVDSSLPSVPSEYGAGAMSAPLPSSKEPSPCQSVKSGPICNAPTPIPTPCSD</sequence>
<dbReference type="Pfam" id="PF13831">
    <property type="entry name" value="PHD_2"/>
    <property type="match status" value="1"/>
</dbReference>
<accession>A0A5K3EHJ9</accession>
<feature type="compositionally biased region" description="Basic and acidic residues" evidence="6">
    <location>
        <begin position="827"/>
        <end position="840"/>
    </location>
</feature>
<feature type="region of interest" description="Disordered" evidence="6">
    <location>
        <begin position="884"/>
        <end position="930"/>
    </location>
</feature>
<evidence type="ECO:0000256" key="5">
    <source>
        <dbReference type="SAM" id="Coils"/>
    </source>
</evidence>
<dbReference type="AlphaFoldDB" id="A0A5K3EHJ9"/>
<dbReference type="GO" id="GO:0008270">
    <property type="term" value="F:zinc ion binding"/>
    <property type="evidence" value="ECO:0007669"/>
    <property type="project" value="UniProtKB-KW"/>
</dbReference>
<keyword evidence="3" id="KW-0862">Zinc</keyword>
<dbReference type="GO" id="GO:0042393">
    <property type="term" value="F:histone binding"/>
    <property type="evidence" value="ECO:0007669"/>
    <property type="project" value="TreeGrafter"/>
</dbReference>
<keyword evidence="2 4" id="KW-0863">Zinc-finger</keyword>
<dbReference type="PANTHER" id="PTHR13793:SF164">
    <property type="entry name" value="ALHAMBRA, ISOFORM P"/>
    <property type="match status" value="1"/>
</dbReference>
<evidence type="ECO:0000259" key="8">
    <source>
        <dbReference type="PROSITE" id="PS51805"/>
    </source>
</evidence>
<dbReference type="PANTHER" id="PTHR13793">
    <property type="entry name" value="PHD FINGER PROTEINS"/>
    <property type="match status" value="1"/>
</dbReference>
<protein>
    <submittedName>
        <fullName evidence="9">PHD-type domain-containing protein</fullName>
    </submittedName>
</protein>
<feature type="domain" description="PHD-type" evidence="7">
    <location>
        <begin position="2"/>
        <end position="53"/>
    </location>
</feature>
<reference evidence="9" key="1">
    <citation type="submission" date="2019-11" db="UniProtKB">
        <authorList>
            <consortium name="WormBaseParasite"/>
        </authorList>
    </citation>
    <scope>IDENTIFICATION</scope>
</reference>
<evidence type="ECO:0000313" key="9">
    <source>
        <dbReference type="WBParaSite" id="MCU_000241-RB"/>
    </source>
</evidence>
<dbReference type="GO" id="GO:0005634">
    <property type="term" value="C:nucleus"/>
    <property type="evidence" value="ECO:0007669"/>
    <property type="project" value="TreeGrafter"/>
</dbReference>
<dbReference type="Pfam" id="PF13832">
    <property type="entry name" value="zf-HC5HC2H_2"/>
    <property type="match status" value="1"/>
</dbReference>
<evidence type="ECO:0000256" key="3">
    <source>
        <dbReference type="ARBA" id="ARBA00022833"/>
    </source>
</evidence>
<dbReference type="InterPro" id="IPR019787">
    <property type="entry name" value="Znf_PHD-finger"/>
</dbReference>
<dbReference type="InterPro" id="IPR050701">
    <property type="entry name" value="Histone_Mod_Regulator"/>
</dbReference>
<feature type="compositionally biased region" description="Low complexity" evidence="6">
    <location>
        <begin position="435"/>
        <end position="455"/>
    </location>
</feature>
<evidence type="ECO:0000259" key="7">
    <source>
        <dbReference type="PROSITE" id="PS50016"/>
    </source>
</evidence>
<evidence type="ECO:0000256" key="1">
    <source>
        <dbReference type="ARBA" id="ARBA00022723"/>
    </source>
</evidence>
<feature type="region of interest" description="Disordered" evidence="6">
    <location>
        <begin position="385"/>
        <end position="416"/>
    </location>
</feature>
<dbReference type="InterPro" id="IPR049773">
    <property type="entry name" value="AF10-like_CC"/>
</dbReference>
<evidence type="ECO:0000256" key="2">
    <source>
        <dbReference type="ARBA" id="ARBA00022771"/>
    </source>
</evidence>
<dbReference type="CDD" id="cd20901">
    <property type="entry name" value="CC_AF10"/>
    <property type="match status" value="1"/>
</dbReference>
<dbReference type="PROSITE" id="PS50016">
    <property type="entry name" value="ZF_PHD_2"/>
    <property type="match status" value="1"/>
</dbReference>
<dbReference type="GO" id="GO:0006357">
    <property type="term" value="P:regulation of transcription by RNA polymerase II"/>
    <property type="evidence" value="ECO:0007669"/>
    <property type="project" value="TreeGrafter"/>
</dbReference>
<dbReference type="Gene3D" id="3.30.40.10">
    <property type="entry name" value="Zinc/RING finger domain, C3HC4 (zinc finger)"/>
    <property type="match status" value="2"/>
</dbReference>
<name>A0A5K3EHJ9_MESCO</name>
<dbReference type="InterPro" id="IPR001965">
    <property type="entry name" value="Znf_PHD"/>
</dbReference>
<feature type="coiled-coil region" evidence="5">
    <location>
        <begin position="547"/>
        <end position="574"/>
    </location>
</feature>
<organism evidence="9">
    <name type="scientific">Mesocestoides corti</name>
    <name type="common">Flatworm</name>
    <dbReference type="NCBI Taxonomy" id="53468"/>
    <lineage>
        <taxon>Eukaryota</taxon>
        <taxon>Metazoa</taxon>
        <taxon>Spiralia</taxon>
        <taxon>Lophotrochozoa</taxon>
        <taxon>Platyhelminthes</taxon>
        <taxon>Cestoda</taxon>
        <taxon>Eucestoda</taxon>
        <taxon>Cyclophyllidea</taxon>
        <taxon>Mesocestoididae</taxon>
        <taxon>Mesocestoides</taxon>
    </lineage>
</organism>
<dbReference type="InterPro" id="IPR013083">
    <property type="entry name" value="Znf_RING/FYVE/PHD"/>
</dbReference>
<dbReference type="PROSITE" id="PS51805">
    <property type="entry name" value="EPHD"/>
    <property type="match status" value="1"/>
</dbReference>
<feature type="region of interest" description="Disordered" evidence="6">
    <location>
        <begin position="800"/>
        <end position="852"/>
    </location>
</feature>
<feature type="region of interest" description="Disordered" evidence="6">
    <location>
        <begin position="428"/>
        <end position="469"/>
    </location>
</feature>
<dbReference type="SUPFAM" id="SSF57903">
    <property type="entry name" value="FYVE/PHD zinc finger"/>
    <property type="match status" value="1"/>
</dbReference>